<proteinExistence type="predicted"/>
<dbReference type="AlphaFoldDB" id="R4KT87"/>
<dbReference type="STRING" id="767817.Desgi_4583"/>
<dbReference type="Proteomes" id="UP000013520">
    <property type="component" value="Chromosome"/>
</dbReference>
<sequence>MWPFDKSLRDQNALEKYSRWLRRWLMGGNPSRIKRSAAHLMQP</sequence>
<reference evidence="1 2" key="1">
    <citation type="submission" date="2012-01" db="EMBL/GenBank/DDBJ databases">
        <title>Complete sequence of Desulfotomaculum gibsoniae DSM 7213.</title>
        <authorList>
            <consortium name="US DOE Joint Genome Institute"/>
            <person name="Lucas S."/>
            <person name="Han J."/>
            <person name="Lapidus A."/>
            <person name="Cheng J.-F."/>
            <person name="Goodwin L."/>
            <person name="Pitluck S."/>
            <person name="Peters L."/>
            <person name="Ovchinnikova G."/>
            <person name="Teshima H."/>
            <person name="Detter J.C."/>
            <person name="Han C."/>
            <person name="Tapia R."/>
            <person name="Land M."/>
            <person name="Hauser L."/>
            <person name="Kyrpides N."/>
            <person name="Ivanova N."/>
            <person name="Pagani I."/>
            <person name="Parshina S."/>
            <person name="Plugge C."/>
            <person name="Muyzer G."/>
            <person name="Kuever J."/>
            <person name="Ivanova A."/>
            <person name="Nazina T."/>
            <person name="Klenk H.-P."/>
            <person name="Brambilla E."/>
            <person name="Spring S."/>
            <person name="Stams A.F."/>
            <person name="Woyke T."/>
        </authorList>
    </citation>
    <scope>NUCLEOTIDE SEQUENCE [LARGE SCALE GENOMIC DNA]</scope>
    <source>
        <strain evidence="1 2">DSM 7213</strain>
    </source>
</reference>
<dbReference type="EMBL" id="CP003273">
    <property type="protein sequence ID" value="AGL03810.1"/>
    <property type="molecule type" value="Genomic_DNA"/>
</dbReference>
<gene>
    <name evidence="1" type="ORF">Desgi_4583</name>
</gene>
<dbReference type="HOGENOM" id="CLU_3232618_0_0_9"/>
<evidence type="ECO:0000313" key="2">
    <source>
        <dbReference type="Proteomes" id="UP000013520"/>
    </source>
</evidence>
<protein>
    <submittedName>
        <fullName evidence="1">Uncharacterized protein</fullName>
    </submittedName>
</protein>
<organism evidence="1 2">
    <name type="scientific">Desulfoscipio gibsoniae DSM 7213</name>
    <dbReference type="NCBI Taxonomy" id="767817"/>
    <lineage>
        <taxon>Bacteria</taxon>
        <taxon>Bacillati</taxon>
        <taxon>Bacillota</taxon>
        <taxon>Clostridia</taxon>
        <taxon>Eubacteriales</taxon>
        <taxon>Desulfallaceae</taxon>
        <taxon>Desulfoscipio</taxon>
    </lineage>
</organism>
<evidence type="ECO:0000313" key="1">
    <source>
        <dbReference type="EMBL" id="AGL03810.1"/>
    </source>
</evidence>
<accession>R4KT87</accession>
<keyword evidence="2" id="KW-1185">Reference proteome</keyword>
<dbReference type="RefSeq" id="WP_006522346.1">
    <property type="nucleotide sequence ID" value="NC_021184.1"/>
</dbReference>
<name>R4KT87_9FIRM</name>
<dbReference type="KEGG" id="dgi:Desgi_4583"/>